<dbReference type="EMBL" id="JQOH01000003">
    <property type="protein sequence ID" value="KGA29020.1"/>
    <property type="molecule type" value="Genomic_DNA"/>
</dbReference>
<evidence type="ECO:0000256" key="1">
    <source>
        <dbReference type="SAM" id="Phobius"/>
    </source>
</evidence>
<evidence type="ECO:0000313" key="4">
    <source>
        <dbReference type="Proteomes" id="UP000029257"/>
    </source>
</evidence>
<reference evidence="4 5" key="1">
    <citation type="submission" date="2014-08" db="EMBL/GenBank/DDBJ databases">
        <title>Genome sequences of NCPPB Pectobacterium isolates.</title>
        <authorList>
            <person name="Glover R.H."/>
            <person name="Sapp M."/>
            <person name="Elphinstone J."/>
        </authorList>
    </citation>
    <scope>NUCLEOTIDE SEQUENCE [LARGE SCALE GENOMIC DNA]</scope>
    <source>
        <strain evidence="2 4">NCPPB 3701</strain>
        <strain evidence="3 5">NCPPB3702</strain>
    </source>
</reference>
<evidence type="ECO:0000313" key="2">
    <source>
        <dbReference type="EMBL" id="KFX08913.1"/>
    </source>
</evidence>
<organism evidence="2 4">
    <name type="scientific">Pectobacterium wasabiae</name>
    <dbReference type="NCBI Taxonomy" id="55208"/>
    <lineage>
        <taxon>Bacteria</taxon>
        <taxon>Pseudomonadati</taxon>
        <taxon>Pseudomonadota</taxon>
        <taxon>Gammaproteobacteria</taxon>
        <taxon>Enterobacterales</taxon>
        <taxon>Pectobacteriaceae</taxon>
        <taxon>Pectobacterium</taxon>
    </lineage>
</organism>
<dbReference type="Proteomes" id="UP000029257">
    <property type="component" value="Unassembled WGS sequence"/>
</dbReference>
<proteinExistence type="predicted"/>
<keyword evidence="1" id="KW-0472">Membrane</keyword>
<dbReference type="AlphaFoldDB" id="A0AAW3EKZ0"/>
<keyword evidence="1" id="KW-0812">Transmembrane</keyword>
<sequence length="100" mass="11520">MTLKFLFWALTLVDMTTAIMIFISALSGRMLNIPLWYRIGLLITALGFTAQGFLNLPYLLFNVVLMVQELPFWILKDVGIVVISICYFLDFTHKEKKQEG</sequence>
<keyword evidence="1" id="KW-1133">Transmembrane helix</keyword>
<name>A0AAW3EKZ0_9GAMM</name>
<comment type="caution">
    <text evidence="2">The sequence shown here is derived from an EMBL/GenBank/DDBJ whole genome shotgun (WGS) entry which is preliminary data.</text>
</comment>
<evidence type="ECO:0000313" key="5">
    <source>
        <dbReference type="Proteomes" id="UP000029436"/>
    </source>
</evidence>
<feature type="transmembrane region" description="Helical" evidence="1">
    <location>
        <begin position="70"/>
        <end position="89"/>
    </location>
</feature>
<evidence type="ECO:0000313" key="3">
    <source>
        <dbReference type="EMBL" id="KGA29020.1"/>
    </source>
</evidence>
<accession>A0AAW3EKZ0</accession>
<protein>
    <submittedName>
        <fullName evidence="2">Membrane protein</fullName>
    </submittedName>
</protein>
<dbReference type="RefSeq" id="WP_005973918.1">
    <property type="nucleotide sequence ID" value="NZ_JQHP01000002.1"/>
</dbReference>
<feature type="transmembrane region" description="Helical" evidence="1">
    <location>
        <begin position="35"/>
        <end position="58"/>
    </location>
</feature>
<gene>
    <name evidence="2" type="ORF">JV38_04245</name>
    <name evidence="3" type="ORF">KU73_07970</name>
</gene>
<dbReference type="Proteomes" id="UP000029436">
    <property type="component" value="Unassembled WGS sequence"/>
</dbReference>
<dbReference type="EMBL" id="JQHP01000002">
    <property type="protein sequence ID" value="KFX08913.1"/>
    <property type="molecule type" value="Genomic_DNA"/>
</dbReference>
<keyword evidence="5" id="KW-1185">Reference proteome</keyword>
<feature type="transmembrane region" description="Helical" evidence="1">
    <location>
        <begin position="6"/>
        <end position="28"/>
    </location>
</feature>